<accession>A0A7U2EYL3</accession>
<dbReference type="InterPro" id="IPR011333">
    <property type="entry name" value="SKP1/BTB/POZ_sf"/>
</dbReference>
<dbReference type="VEuPathDB" id="FungiDB:JI435_028460"/>
<dbReference type="InterPro" id="IPR000210">
    <property type="entry name" value="BTB/POZ_dom"/>
</dbReference>
<gene>
    <name evidence="2" type="ORF">JI435_028460</name>
</gene>
<name>A0A7U2EYL3_PHANO</name>
<dbReference type="OMA" id="ATACNTL"/>
<dbReference type="PANTHER" id="PTHR47843">
    <property type="entry name" value="BTB DOMAIN-CONTAINING PROTEIN-RELATED"/>
    <property type="match status" value="1"/>
</dbReference>
<feature type="domain" description="BTB" evidence="1">
    <location>
        <begin position="24"/>
        <end position="90"/>
    </location>
</feature>
<dbReference type="PROSITE" id="PS50097">
    <property type="entry name" value="BTB"/>
    <property type="match status" value="1"/>
</dbReference>
<dbReference type="EMBL" id="CP069027">
    <property type="protein sequence ID" value="QRC95122.1"/>
    <property type="molecule type" value="Genomic_DNA"/>
</dbReference>
<organism evidence="2 3">
    <name type="scientific">Phaeosphaeria nodorum (strain SN15 / ATCC MYA-4574 / FGSC 10173)</name>
    <name type="common">Glume blotch fungus</name>
    <name type="synonym">Parastagonospora nodorum</name>
    <dbReference type="NCBI Taxonomy" id="321614"/>
    <lineage>
        <taxon>Eukaryota</taxon>
        <taxon>Fungi</taxon>
        <taxon>Dikarya</taxon>
        <taxon>Ascomycota</taxon>
        <taxon>Pezizomycotina</taxon>
        <taxon>Dothideomycetes</taxon>
        <taxon>Pleosporomycetidae</taxon>
        <taxon>Pleosporales</taxon>
        <taxon>Pleosporineae</taxon>
        <taxon>Phaeosphaeriaceae</taxon>
        <taxon>Parastagonospora</taxon>
    </lineage>
</organism>
<evidence type="ECO:0000313" key="3">
    <source>
        <dbReference type="Proteomes" id="UP000663193"/>
    </source>
</evidence>
<dbReference type="SUPFAM" id="SSF54695">
    <property type="entry name" value="POZ domain"/>
    <property type="match status" value="1"/>
</dbReference>
<protein>
    <recommendedName>
        <fullName evidence="1">BTB domain-containing protein</fullName>
    </recommendedName>
</protein>
<reference evidence="3" key="1">
    <citation type="journal article" date="2021" name="BMC Genomics">
        <title>Chromosome-level genome assembly and manually-curated proteome of model necrotroph Parastagonospora nodorum Sn15 reveals a genome-wide trove of candidate effector homologs, and redundancy of virulence-related functions within an accessory chromosome.</title>
        <authorList>
            <person name="Bertazzoni S."/>
            <person name="Jones D.A.B."/>
            <person name="Phan H.T."/>
            <person name="Tan K.-C."/>
            <person name="Hane J.K."/>
        </authorList>
    </citation>
    <scope>NUCLEOTIDE SEQUENCE [LARGE SCALE GENOMIC DNA]</scope>
    <source>
        <strain evidence="3">SN15 / ATCC MYA-4574 / FGSC 10173)</strain>
    </source>
</reference>
<dbReference type="OrthoDB" id="6359816at2759"/>
<dbReference type="Proteomes" id="UP000663193">
    <property type="component" value="Chromosome 5"/>
</dbReference>
<evidence type="ECO:0000259" key="1">
    <source>
        <dbReference type="PROSITE" id="PS50097"/>
    </source>
</evidence>
<dbReference type="Gene3D" id="3.30.710.10">
    <property type="entry name" value="Potassium Channel Kv1.1, Chain A"/>
    <property type="match status" value="1"/>
</dbReference>
<evidence type="ECO:0000313" key="2">
    <source>
        <dbReference type="EMBL" id="QRC95122.1"/>
    </source>
</evidence>
<keyword evidence="3" id="KW-1185">Reference proteome</keyword>
<dbReference type="KEGG" id="pno:SNOG_02846"/>
<dbReference type="CDD" id="cd18186">
    <property type="entry name" value="BTB_POZ_ZBTB_KLHL-like"/>
    <property type="match status" value="1"/>
</dbReference>
<sequence length="306" mass="35108">MAQKRKHDDFLADLKSLLDTGKFSDFTITCQGREWKVHKAIVCSQSDTIEAASRFGKEAEEAKIDLTEDDPEIVEYMLRFMYERNYRLPSDDVPGPHWVDFGFENVAKSSSIMYRKTLRGFEVALYEHSSEAMKTLREKFPGLLEKYQGKVLRIGRSVRLLKLKRDVVEIVNGYCDEKSETYRQPSSPPTGDKDLNIHAKIYALADRYFVKGLKALACEKFEECLEVSFAAKSFYEAINIVFTTTPDTDTGLRDLAVKRVSEEKRKYCLDADPDLRKALKEIPDLAYTVLSYEDMRGQNAEPAEEV</sequence>
<dbReference type="Pfam" id="PF00651">
    <property type="entry name" value="BTB"/>
    <property type="match status" value="1"/>
</dbReference>
<dbReference type="PANTHER" id="PTHR47843:SF5">
    <property type="entry name" value="BTB_POZ DOMAIN PROTEIN"/>
    <property type="match status" value="1"/>
</dbReference>
<dbReference type="AlphaFoldDB" id="A0A7U2EYL3"/>
<proteinExistence type="predicted"/>
<dbReference type="RefSeq" id="XP_001793439.1">
    <property type="nucleotide sequence ID" value="XM_001793387.1"/>
</dbReference>